<dbReference type="InterPro" id="IPR001763">
    <property type="entry name" value="Rhodanese-like_dom"/>
</dbReference>
<accession>A0A841JU34</accession>
<sequence length="113" mass="12626">MEFEISPAELKQIIAIPPNADVHSRPILLDVREPWEYDAAHIEGSTLMPMGDVPGRAFQELDPEAHIVTICHHGVRSLNVAVWLRNQGFENAQSMRGGIDAWSAEIDPSVPRY</sequence>
<dbReference type="SMART" id="SM00450">
    <property type="entry name" value="RHOD"/>
    <property type="match status" value="1"/>
</dbReference>
<dbReference type="PROSITE" id="PS50206">
    <property type="entry name" value="RHODANESE_3"/>
    <property type="match status" value="1"/>
</dbReference>
<evidence type="ECO:0000259" key="1">
    <source>
        <dbReference type="PROSITE" id="PS50206"/>
    </source>
</evidence>
<dbReference type="Proteomes" id="UP000538666">
    <property type="component" value="Unassembled WGS sequence"/>
</dbReference>
<reference evidence="2 3" key="1">
    <citation type="submission" date="2020-08" db="EMBL/GenBank/DDBJ databases">
        <title>Genomic Encyclopedia of Type Strains, Phase IV (KMG-IV): sequencing the most valuable type-strain genomes for metagenomic binning, comparative biology and taxonomic classification.</title>
        <authorList>
            <person name="Goeker M."/>
        </authorList>
    </citation>
    <scope>NUCLEOTIDE SEQUENCE [LARGE SCALE GENOMIC DNA]</scope>
    <source>
        <strain evidence="2 3">DSM 103733</strain>
    </source>
</reference>
<dbReference type="OrthoDB" id="9800872at2"/>
<evidence type="ECO:0000313" key="3">
    <source>
        <dbReference type="Proteomes" id="UP000538666"/>
    </source>
</evidence>
<proteinExistence type="predicted"/>
<dbReference type="GO" id="GO:0004792">
    <property type="term" value="F:thiosulfate-cyanide sulfurtransferase activity"/>
    <property type="evidence" value="ECO:0007669"/>
    <property type="project" value="TreeGrafter"/>
</dbReference>
<evidence type="ECO:0000313" key="2">
    <source>
        <dbReference type="EMBL" id="MBB6144913.1"/>
    </source>
</evidence>
<dbReference type="PANTHER" id="PTHR44086:SF10">
    <property type="entry name" value="THIOSULFATE SULFURTRANSFERASE_RHODANESE-LIKE DOMAIN-CONTAINING PROTEIN 3"/>
    <property type="match status" value="1"/>
</dbReference>
<dbReference type="InterPro" id="IPR036873">
    <property type="entry name" value="Rhodanese-like_dom_sf"/>
</dbReference>
<name>A0A841JU34_9BACT</name>
<dbReference type="PANTHER" id="PTHR44086">
    <property type="entry name" value="THIOSULFATE SULFURTRANSFERASE RDL2, MITOCHONDRIAL-RELATED"/>
    <property type="match status" value="1"/>
</dbReference>
<feature type="domain" description="Rhodanese" evidence="1">
    <location>
        <begin position="22"/>
        <end position="111"/>
    </location>
</feature>
<keyword evidence="3" id="KW-1185">Reference proteome</keyword>
<dbReference type="SUPFAM" id="SSF52821">
    <property type="entry name" value="Rhodanese/Cell cycle control phosphatase"/>
    <property type="match status" value="1"/>
</dbReference>
<keyword evidence="2" id="KW-0808">Transferase</keyword>
<comment type="caution">
    <text evidence="2">The sequence shown here is derived from an EMBL/GenBank/DDBJ whole genome shotgun (WGS) entry which is preliminary data.</text>
</comment>
<dbReference type="Pfam" id="PF00581">
    <property type="entry name" value="Rhodanese"/>
    <property type="match status" value="1"/>
</dbReference>
<gene>
    <name evidence="2" type="ORF">HNQ77_002869</name>
</gene>
<dbReference type="RefSeq" id="WP_050059539.1">
    <property type="nucleotide sequence ID" value="NZ_JACHEK010000005.1"/>
</dbReference>
<dbReference type="AlphaFoldDB" id="A0A841JU34"/>
<dbReference type="Gene3D" id="3.40.250.10">
    <property type="entry name" value="Rhodanese-like domain"/>
    <property type="match status" value="1"/>
</dbReference>
<protein>
    <submittedName>
        <fullName evidence="2">Rhodanese-related sulfurtransferase</fullName>
    </submittedName>
</protein>
<organism evidence="2 3">
    <name type="scientific">Silvibacterium bohemicum</name>
    <dbReference type="NCBI Taxonomy" id="1577686"/>
    <lineage>
        <taxon>Bacteria</taxon>
        <taxon>Pseudomonadati</taxon>
        <taxon>Acidobacteriota</taxon>
        <taxon>Terriglobia</taxon>
        <taxon>Terriglobales</taxon>
        <taxon>Acidobacteriaceae</taxon>
        <taxon>Silvibacterium</taxon>
    </lineage>
</organism>
<dbReference type="EMBL" id="JACHEK010000005">
    <property type="protein sequence ID" value="MBB6144913.1"/>
    <property type="molecule type" value="Genomic_DNA"/>
</dbReference>